<dbReference type="Proteomes" id="UP000006514">
    <property type="component" value="Unassembled WGS sequence"/>
</dbReference>
<evidence type="ECO:0000256" key="1">
    <source>
        <dbReference type="ARBA" id="ARBA00022723"/>
    </source>
</evidence>
<evidence type="ECO:0000256" key="3">
    <source>
        <dbReference type="ARBA" id="ARBA00022833"/>
    </source>
</evidence>
<organism evidence="7 8">
    <name type="scientific">Auricularia subglabra (strain TFB-10046 / SS5)</name>
    <name type="common">White-rot fungus</name>
    <name type="synonym">Auricularia delicata (strain TFB10046)</name>
    <dbReference type="NCBI Taxonomy" id="717982"/>
    <lineage>
        <taxon>Eukaryota</taxon>
        <taxon>Fungi</taxon>
        <taxon>Dikarya</taxon>
        <taxon>Basidiomycota</taxon>
        <taxon>Agaricomycotina</taxon>
        <taxon>Agaricomycetes</taxon>
        <taxon>Auriculariales</taxon>
        <taxon>Auriculariaceae</taxon>
        <taxon>Auricularia</taxon>
    </lineage>
</organism>
<sequence length="257" mass="29207">MLSMFAFGPETKQLDKVLLFYQREHELFVPLHQVASQFEQPEKTHEHLTHFTGYLWHAMSSPHRGEVGCPEVPTYAIGMQEEQDATMRDPYRALQHYLLLQAGRGACQGPECVHDKRSTPGAFLYCGKCRAVQYCSTECQRADWSNTTHPHRVICNMLAKLFSFARIEMSEAEFADACRDHAFALERVHEIIEWAANGQVANDSAHRETSEIIDAVPIASNLRTPVTEEEMREGTAEFLPQTEAGTRDPDMSEMQSM</sequence>
<evidence type="ECO:0000256" key="4">
    <source>
        <dbReference type="PROSITE-ProRule" id="PRU00134"/>
    </source>
</evidence>
<dbReference type="InParanoid" id="J0CXK2"/>
<evidence type="ECO:0000313" key="7">
    <source>
        <dbReference type="EMBL" id="EJD35487.1"/>
    </source>
</evidence>
<feature type="domain" description="MYND-type" evidence="6">
    <location>
        <begin position="112"/>
        <end position="155"/>
    </location>
</feature>
<keyword evidence="2 4" id="KW-0863">Zinc-finger</keyword>
<dbReference type="Pfam" id="PF01753">
    <property type="entry name" value="zf-MYND"/>
    <property type="match status" value="1"/>
</dbReference>
<evidence type="ECO:0000313" key="8">
    <source>
        <dbReference type="Proteomes" id="UP000006514"/>
    </source>
</evidence>
<dbReference type="SUPFAM" id="SSF144232">
    <property type="entry name" value="HIT/MYND zinc finger-like"/>
    <property type="match status" value="1"/>
</dbReference>
<name>J0CXK2_AURST</name>
<evidence type="ECO:0000256" key="2">
    <source>
        <dbReference type="ARBA" id="ARBA00022771"/>
    </source>
</evidence>
<evidence type="ECO:0000256" key="5">
    <source>
        <dbReference type="SAM" id="MobiDB-lite"/>
    </source>
</evidence>
<keyword evidence="8" id="KW-1185">Reference proteome</keyword>
<proteinExistence type="predicted"/>
<protein>
    <recommendedName>
        <fullName evidence="6">MYND-type domain-containing protein</fullName>
    </recommendedName>
</protein>
<dbReference type="GO" id="GO:0008270">
    <property type="term" value="F:zinc ion binding"/>
    <property type="evidence" value="ECO:0007669"/>
    <property type="project" value="UniProtKB-KW"/>
</dbReference>
<accession>J0CXK2</accession>
<dbReference type="Gene3D" id="6.10.140.2220">
    <property type="match status" value="1"/>
</dbReference>
<gene>
    <name evidence="7" type="ORF">AURDEDRAFT_175414</name>
</gene>
<dbReference type="InterPro" id="IPR002893">
    <property type="entry name" value="Znf_MYND"/>
</dbReference>
<reference evidence="8" key="1">
    <citation type="journal article" date="2012" name="Science">
        <title>The Paleozoic origin of enzymatic lignin decomposition reconstructed from 31 fungal genomes.</title>
        <authorList>
            <person name="Floudas D."/>
            <person name="Binder M."/>
            <person name="Riley R."/>
            <person name="Barry K."/>
            <person name="Blanchette R.A."/>
            <person name="Henrissat B."/>
            <person name="Martinez A.T."/>
            <person name="Otillar R."/>
            <person name="Spatafora J.W."/>
            <person name="Yadav J.S."/>
            <person name="Aerts A."/>
            <person name="Benoit I."/>
            <person name="Boyd A."/>
            <person name="Carlson A."/>
            <person name="Copeland A."/>
            <person name="Coutinho P.M."/>
            <person name="de Vries R.P."/>
            <person name="Ferreira P."/>
            <person name="Findley K."/>
            <person name="Foster B."/>
            <person name="Gaskell J."/>
            <person name="Glotzer D."/>
            <person name="Gorecki P."/>
            <person name="Heitman J."/>
            <person name="Hesse C."/>
            <person name="Hori C."/>
            <person name="Igarashi K."/>
            <person name="Jurgens J.A."/>
            <person name="Kallen N."/>
            <person name="Kersten P."/>
            <person name="Kohler A."/>
            <person name="Kuees U."/>
            <person name="Kumar T.K.A."/>
            <person name="Kuo A."/>
            <person name="LaButti K."/>
            <person name="Larrondo L.F."/>
            <person name="Lindquist E."/>
            <person name="Ling A."/>
            <person name="Lombard V."/>
            <person name="Lucas S."/>
            <person name="Lundell T."/>
            <person name="Martin R."/>
            <person name="McLaughlin D.J."/>
            <person name="Morgenstern I."/>
            <person name="Morin E."/>
            <person name="Murat C."/>
            <person name="Nagy L.G."/>
            <person name="Nolan M."/>
            <person name="Ohm R.A."/>
            <person name="Patyshakuliyeva A."/>
            <person name="Rokas A."/>
            <person name="Ruiz-Duenas F.J."/>
            <person name="Sabat G."/>
            <person name="Salamov A."/>
            <person name="Samejima M."/>
            <person name="Schmutz J."/>
            <person name="Slot J.C."/>
            <person name="St John F."/>
            <person name="Stenlid J."/>
            <person name="Sun H."/>
            <person name="Sun S."/>
            <person name="Syed K."/>
            <person name="Tsang A."/>
            <person name="Wiebenga A."/>
            <person name="Young D."/>
            <person name="Pisabarro A."/>
            <person name="Eastwood D.C."/>
            <person name="Martin F."/>
            <person name="Cullen D."/>
            <person name="Grigoriev I.V."/>
            <person name="Hibbett D.S."/>
        </authorList>
    </citation>
    <scope>NUCLEOTIDE SEQUENCE [LARGE SCALE GENOMIC DNA]</scope>
    <source>
        <strain evidence="8">TFB10046</strain>
    </source>
</reference>
<evidence type="ECO:0000259" key="6">
    <source>
        <dbReference type="PROSITE" id="PS50865"/>
    </source>
</evidence>
<dbReference type="AlphaFoldDB" id="J0CXK2"/>
<dbReference type="KEGG" id="adl:AURDEDRAFT_175414"/>
<dbReference type="OrthoDB" id="3067587at2759"/>
<dbReference type="EMBL" id="JH687888">
    <property type="protein sequence ID" value="EJD35487.1"/>
    <property type="molecule type" value="Genomic_DNA"/>
</dbReference>
<dbReference type="PROSITE" id="PS50865">
    <property type="entry name" value="ZF_MYND_2"/>
    <property type="match status" value="1"/>
</dbReference>
<feature type="region of interest" description="Disordered" evidence="5">
    <location>
        <begin position="232"/>
        <end position="257"/>
    </location>
</feature>
<keyword evidence="1" id="KW-0479">Metal-binding</keyword>
<keyword evidence="3" id="KW-0862">Zinc</keyword>